<feature type="compositionally biased region" description="Basic and acidic residues" evidence="5">
    <location>
        <begin position="175"/>
        <end position="193"/>
    </location>
</feature>
<feature type="region of interest" description="Disordered" evidence="5">
    <location>
        <begin position="121"/>
        <end position="194"/>
    </location>
</feature>
<keyword evidence="9" id="KW-1185">Reference proteome</keyword>
<feature type="region of interest" description="Disordered" evidence="5">
    <location>
        <begin position="452"/>
        <end position="566"/>
    </location>
</feature>
<dbReference type="InterPro" id="IPR012919">
    <property type="entry name" value="SUN_dom"/>
</dbReference>
<protein>
    <recommendedName>
        <fullName evidence="7">SUN domain-containing protein</fullName>
    </recommendedName>
</protein>
<evidence type="ECO:0000256" key="3">
    <source>
        <dbReference type="ARBA" id="ARBA00022989"/>
    </source>
</evidence>
<dbReference type="PANTHER" id="PTHR12953:SF0">
    <property type="entry name" value="SUN DOMAIN-CONTAINING OSSIFICATION FACTOR"/>
    <property type="match status" value="1"/>
</dbReference>
<dbReference type="GO" id="GO:0005737">
    <property type="term" value="C:cytoplasm"/>
    <property type="evidence" value="ECO:0007669"/>
    <property type="project" value="TreeGrafter"/>
</dbReference>
<evidence type="ECO:0000259" key="7">
    <source>
        <dbReference type="PROSITE" id="PS51469"/>
    </source>
</evidence>
<feature type="compositionally biased region" description="Polar residues" evidence="5">
    <location>
        <begin position="534"/>
        <end position="545"/>
    </location>
</feature>
<evidence type="ECO:0000313" key="9">
    <source>
        <dbReference type="Proteomes" id="UP001175261"/>
    </source>
</evidence>
<feature type="compositionally biased region" description="Basic and acidic residues" evidence="5">
    <location>
        <begin position="121"/>
        <end position="150"/>
    </location>
</feature>
<dbReference type="PROSITE" id="PS51469">
    <property type="entry name" value="SUN"/>
    <property type="match status" value="1"/>
</dbReference>
<evidence type="ECO:0000256" key="6">
    <source>
        <dbReference type="SAM" id="SignalP"/>
    </source>
</evidence>
<name>A0AA39L5M5_SARSR</name>
<organism evidence="8 9">
    <name type="scientific">Sarocladium strictum</name>
    <name type="common">Black bundle disease fungus</name>
    <name type="synonym">Acremonium strictum</name>
    <dbReference type="NCBI Taxonomy" id="5046"/>
    <lineage>
        <taxon>Eukaryota</taxon>
        <taxon>Fungi</taxon>
        <taxon>Dikarya</taxon>
        <taxon>Ascomycota</taxon>
        <taxon>Pezizomycotina</taxon>
        <taxon>Sordariomycetes</taxon>
        <taxon>Hypocreomycetidae</taxon>
        <taxon>Hypocreales</taxon>
        <taxon>Sarocladiaceae</taxon>
        <taxon>Sarocladium</taxon>
    </lineage>
</organism>
<feature type="compositionally biased region" description="Low complexity" evidence="5">
    <location>
        <begin position="390"/>
        <end position="414"/>
    </location>
</feature>
<keyword evidence="3" id="KW-1133">Transmembrane helix</keyword>
<dbReference type="PANTHER" id="PTHR12953">
    <property type="entry name" value="MEMBRANE PROTEIN CH1 RELATED"/>
    <property type="match status" value="1"/>
</dbReference>
<dbReference type="FunFam" id="2.60.120.260:FF:000082">
    <property type="entry name" value="Sad1/UNC domain protein"/>
    <property type="match status" value="1"/>
</dbReference>
<feature type="compositionally biased region" description="Pro residues" evidence="5">
    <location>
        <begin position="833"/>
        <end position="842"/>
    </location>
</feature>
<dbReference type="Proteomes" id="UP001175261">
    <property type="component" value="Unassembled WGS sequence"/>
</dbReference>
<accession>A0AA39L5M5</accession>
<feature type="region of interest" description="Disordered" evidence="5">
    <location>
        <begin position="802"/>
        <end position="842"/>
    </location>
</feature>
<feature type="compositionally biased region" description="Low complexity" evidence="5">
    <location>
        <begin position="551"/>
        <end position="562"/>
    </location>
</feature>
<proteinExistence type="predicted"/>
<sequence>MRKGNRLRHIIPLMLLFVGIQAVDLPTISHTDLRGPHHAIETGTCEAQTVNYVTHTAASLCLADSPTIGIPAPTLQPNDDHNETLASPLAIPSVGDVGYEASAVDASGPPFMSFEDWKEEMLKRTGQDPQDLRSRRVNEPSKPGDRKLTEDSGNVWGDEEEIALDFGEYGQPRGHNQDRGHDETERNKDDPGRDTIIAYDRGKEFLHRSKDAGKTCKERFSYSSFDAGATILKTGSGTKNPKALLVENKDSYMLLECGRENKFVIIELSDDILLDTVVVANFEFFSSMIRHFRISVSDRYPVKVDKWTELGTFEARNSRDIQAFLVENPQIWARYVRIEFLTHYGNEYYCPVSLIRIHGTRMLDSWKEADGHPGEDAAEDDDREARQCEDSATQSSASDASASSTTPDSQATTSELALSHHTMTSMDLLDIFAATCPVIPIQLAPVETGVQTQSATQVDSEATANTHQSVSAGNELPPSSGDSTIANPGMAGSNSSARNPSSQRTTDQPRNPSDTTTSADKSASDQKPLPDNAVSKNAQASQASNKPLPASSGTRSRGTPTSNIAAASPTVQEGFFNSITKRLVQVESNLTLSMKYIEDQSRHVQEAVQRIELKQSQRISLALDVLNDTVFTELRTMRDQYERLWQTTLQALETQRERNEKDAVALSARLNLLADEVVFQKRMAIAQALLLLSCLFLVIFSRGVPLPYLNHPQHSVEANTLASPGHDVRVGSRHAATTPNDNISRRLPSVRLMTPESSSGSGVDRVDEMSLEIDDGRPESHFHTAPTRFFRPSPPPTTLPQLNEGFDYHDTIPEEHLSRLPASDQHNTRKPLPALPEHPSSP</sequence>
<evidence type="ECO:0000256" key="2">
    <source>
        <dbReference type="ARBA" id="ARBA00022692"/>
    </source>
</evidence>
<dbReference type="GO" id="GO:0012505">
    <property type="term" value="C:endomembrane system"/>
    <property type="evidence" value="ECO:0007669"/>
    <property type="project" value="UniProtKB-SubCell"/>
</dbReference>
<evidence type="ECO:0000313" key="8">
    <source>
        <dbReference type="EMBL" id="KAK0384769.1"/>
    </source>
</evidence>
<keyword evidence="6" id="KW-0732">Signal</keyword>
<dbReference type="InterPro" id="IPR045120">
    <property type="entry name" value="Suco/Slp1-like"/>
</dbReference>
<feature type="compositionally biased region" description="Polar residues" evidence="5">
    <location>
        <begin position="452"/>
        <end position="472"/>
    </location>
</feature>
<feature type="compositionally biased region" description="Polar residues" evidence="5">
    <location>
        <begin position="480"/>
        <end position="512"/>
    </location>
</feature>
<dbReference type="InterPro" id="IPR008979">
    <property type="entry name" value="Galactose-bd-like_sf"/>
</dbReference>
<evidence type="ECO:0000256" key="4">
    <source>
        <dbReference type="ARBA" id="ARBA00023136"/>
    </source>
</evidence>
<dbReference type="SUPFAM" id="SSF49785">
    <property type="entry name" value="Galactose-binding domain-like"/>
    <property type="match status" value="1"/>
</dbReference>
<evidence type="ECO:0000256" key="1">
    <source>
        <dbReference type="ARBA" id="ARBA00004308"/>
    </source>
</evidence>
<keyword evidence="2" id="KW-0812">Transmembrane</keyword>
<feature type="region of interest" description="Disordered" evidence="5">
    <location>
        <begin position="368"/>
        <end position="415"/>
    </location>
</feature>
<dbReference type="GO" id="GO:0016020">
    <property type="term" value="C:membrane"/>
    <property type="evidence" value="ECO:0007669"/>
    <property type="project" value="InterPro"/>
</dbReference>
<dbReference type="AlphaFoldDB" id="A0AA39L5M5"/>
<dbReference type="EMBL" id="JAPDFR010000007">
    <property type="protein sequence ID" value="KAK0384769.1"/>
    <property type="molecule type" value="Genomic_DNA"/>
</dbReference>
<feature type="chain" id="PRO_5041397723" description="SUN domain-containing protein" evidence="6">
    <location>
        <begin position="23"/>
        <end position="842"/>
    </location>
</feature>
<keyword evidence="4" id="KW-0472">Membrane</keyword>
<reference evidence="8" key="1">
    <citation type="submission" date="2022-10" db="EMBL/GenBank/DDBJ databases">
        <title>Determination and structural analysis of whole genome sequence of Sarocladium strictum F4-1.</title>
        <authorList>
            <person name="Hu L."/>
            <person name="Jiang Y."/>
        </authorList>
    </citation>
    <scope>NUCLEOTIDE SEQUENCE</scope>
    <source>
        <strain evidence="8">F4-1</strain>
    </source>
</reference>
<feature type="compositionally biased region" description="Basic and acidic residues" evidence="5">
    <location>
        <begin position="806"/>
        <end position="818"/>
    </location>
</feature>
<gene>
    <name evidence="8" type="ORF">NLU13_7247</name>
</gene>
<evidence type="ECO:0000256" key="5">
    <source>
        <dbReference type="SAM" id="MobiDB-lite"/>
    </source>
</evidence>
<dbReference type="GO" id="GO:0034975">
    <property type="term" value="P:protein folding in endoplasmic reticulum"/>
    <property type="evidence" value="ECO:0007669"/>
    <property type="project" value="TreeGrafter"/>
</dbReference>
<feature type="domain" description="SUN" evidence="7">
    <location>
        <begin position="193"/>
        <end position="362"/>
    </location>
</feature>
<dbReference type="Gene3D" id="2.60.120.260">
    <property type="entry name" value="Galactose-binding domain-like"/>
    <property type="match status" value="1"/>
</dbReference>
<comment type="caution">
    <text evidence="8">The sequence shown here is derived from an EMBL/GenBank/DDBJ whole genome shotgun (WGS) entry which is preliminary data.</text>
</comment>
<comment type="subcellular location">
    <subcellularLocation>
        <location evidence="1">Endomembrane system</location>
    </subcellularLocation>
</comment>
<dbReference type="Pfam" id="PF07738">
    <property type="entry name" value="Sad1_UNC"/>
    <property type="match status" value="1"/>
</dbReference>
<feature type="signal peptide" evidence="6">
    <location>
        <begin position="1"/>
        <end position="22"/>
    </location>
</feature>